<organism evidence="2 3">
    <name type="scientific">Hymenobacter volaticus</name>
    <dbReference type="NCBI Taxonomy" id="2932254"/>
    <lineage>
        <taxon>Bacteria</taxon>
        <taxon>Pseudomonadati</taxon>
        <taxon>Bacteroidota</taxon>
        <taxon>Cytophagia</taxon>
        <taxon>Cytophagales</taxon>
        <taxon>Hymenobacteraceae</taxon>
        <taxon>Hymenobacter</taxon>
    </lineage>
</organism>
<reference evidence="2" key="1">
    <citation type="submission" date="2022-04" db="EMBL/GenBank/DDBJ databases">
        <title>Hymenobacter sp. isolated from the air.</title>
        <authorList>
            <person name="Won M."/>
            <person name="Lee C.-M."/>
            <person name="Woen H.-Y."/>
            <person name="Kwon S.-W."/>
        </authorList>
    </citation>
    <scope>NUCLEOTIDE SEQUENCE</scope>
    <source>
        <strain evidence="2">5420S-77</strain>
    </source>
</reference>
<accession>A0ABY4G364</accession>
<evidence type="ECO:0000256" key="1">
    <source>
        <dbReference type="SAM" id="Phobius"/>
    </source>
</evidence>
<feature type="transmembrane region" description="Helical" evidence="1">
    <location>
        <begin position="139"/>
        <end position="172"/>
    </location>
</feature>
<feature type="transmembrane region" description="Helical" evidence="1">
    <location>
        <begin position="196"/>
        <end position="218"/>
    </location>
</feature>
<gene>
    <name evidence="2" type="ORF">MUN86_16940</name>
</gene>
<protein>
    <recommendedName>
        <fullName evidence="4">Glycerophosphoryl diester phosphodiesterase membrane domain-containing protein</fullName>
    </recommendedName>
</protein>
<keyword evidence="1" id="KW-0812">Transmembrane</keyword>
<name>A0ABY4G364_9BACT</name>
<feature type="transmembrane region" description="Helical" evidence="1">
    <location>
        <begin position="254"/>
        <end position="272"/>
    </location>
</feature>
<feature type="transmembrane region" description="Helical" evidence="1">
    <location>
        <begin position="38"/>
        <end position="56"/>
    </location>
</feature>
<evidence type="ECO:0000313" key="2">
    <source>
        <dbReference type="EMBL" id="UOQ65227.1"/>
    </source>
</evidence>
<proteinExistence type="predicted"/>
<dbReference type="Proteomes" id="UP000830401">
    <property type="component" value="Chromosome"/>
</dbReference>
<dbReference type="EMBL" id="CP095061">
    <property type="protein sequence ID" value="UOQ65227.1"/>
    <property type="molecule type" value="Genomic_DNA"/>
</dbReference>
<dbReference type="RefSeq" id="WP_245119235.1">
    <property type="nucleotide sequence ID" value="NZ_CP095061.1"/>
</dbReference>
<evidence type="ECO:0008006" key="4">
    <source>
        <dbReference type="Google" id="ProtNLM"/>
    </source>
</evidence>
<evidence type="ECO:0000313" key="3">
    <source>
        <dbReference type="Proteomes" id="UP000830401"/>
    </source>
</evidence>
<keyword evidence="3" id="KW-1185">Reference proteome</keyword>
<sequence length="308" mass="34292">MQLKFTKEEDFRQERDFGAKIGATFEFIGAHWRPLGKCLAYFVIPAALLMGLAMGVSQSHVLGSMQQPDTISSAERIRSFNSNIFSVYYWLGILSSFISYLLLGATVYGYVLVRLSLPAEQEVTPRLVGEQISRFAARLLLSGIAMGILIALGSVLLVVPGMYLAIGLSFVWTVQVLENNSVSQGISRSLYLIKGYWWSTFGLMFIMSIILGLLAMIFQVPYLFTFVGKLLHWSFVSSDVLMVASTMLASVGQMFLYSMLFIALLFQYFNLVEKKEGLGMRNLVASLGSGRAPVAYNSTFRPDDEGEY</sequence>
<keyword evidence="1" id="KW-1133">Transmembrane helix</keyword>
<feature type="transmembrane region" description="Helical" evidence="1">
    <location>
        <begin position="87"/>
        <end position="111"/>
    </location>
</feature>
<keyword evidence="1" id="KW-0472">Membrane</keyword>